<reference evidence="6" key="1">
    <citation type="submission" date="2020-12" db="EMBL/GenBank/DDBJ databases">
        <title>Metabolic potential, ecology and presence of endohyphal bacteria is reflected in genomic diversity of Mucoromycotina.</title>
        <authorList>
            <person name="Muszewska A."/>
            <person name="Okrasinska A."/>
            <person name="Steczkiewicz K."/>
            <person name="Drgas O."/>
            <person name="Orlowska M."/>
            <person name="Perlinska-Lenart U."/>
            <person name="Aleksandrzak-Piekarczyk T."/>
            <person name="Szatraj K."/>
            <person name="Zielenkiewicz U."/>
            <person name="Pilsyk S."/>
            <person name="Malc E."/>
            <person name="Mieczkowski P."/>
            <person name="Kruszewska J.S."/>
            <person name="Biernat P."/>
            <person name="Pawlowska J."/>
        </authorList>
    </citation>
    <scope>NUCLEOTIDE SEQUENCE</scope>
    <source>
        <strain evidence="6">WA0000067209</strain>
    </source>
</reference>
<dbReference type="Pfam" id="PF22048">
    <property type="entry name" value="LSO1_2-like"/>
    <property type="match status" value="1"/>
</dbReference>
<dbReference type="PANTHER" id="PTHR21680:SF0">
    <property type="entry name" value="COILED-COIL DOMAIN-CONTAINING PROTEIN 124"/>
    <property type="match status" value="1"/>
</dbReference>
<comment type="similarity">
    <text evidence="1">Belongs to the CCDC124 family.</text>
</comment>
<feature type="compositionally biased region" description="Basic and acidic residues" evidence="3">
    <location>
        <begin position="213"/>
        <end position="229"/>
    </location>
</feature>
<dbReference type="OrthoDB" id="76412at2759"/>
<dbReference type="InterPro" id="IPR054413">
    <property type="entry name" value="LSO1/2"/>
</dbReference>
<evidence type="ECO:0000256" key="1">
    <source>
        <dbReference type="ARBA" id="ARBA00008296"/>
    </source>
</evidence>
<dbReference type="PANTHER" id="PTHR21680">
    <property type="entry name" value="COILED-COIL DOMAIN-CONTAINING PROTEIN 124"/>
    <property type="match status" value="1"/>
</dbReference>
<accession>A0A8H7PS31</accession>
<evidence type="ECO:0000313" key="6">
    <source>
        <dbReference type="EMBL" id="KAG2178740.1"/>
    </source>
</evidence>
<protein>
    <recommendedName>
        <fullName evidence="8">DUF1014-domain-containing protein</fullName>
    </recommendedName>
</protein>
<keyword evidence="2" id="KW-0175">Coiled coil</keyword>
<evidence type="ECO:0000259" key="5">
    <source>
        <dbReference type="Pfam" id="PF22048"/>
    </source>
</evidence>
<gene>
    <name evidence="6" type="ORF">INT43_001586</name>
</gene>
<dbReference type="GO" id="GO:0003713">
    <property type="term" value="F:transcription coactivator activity"/>
    <property type="evidence" value="ECO:0007669"/>
    <property type="project" value="TreeGrafter"/>
</dbReference>
<dbReference type="AlphaFoldDB" id="A0A8H7PS31"/>
<evidence type="ECO:0000259" key="4">
    <source>
        <dbReference type="Pfam" id="PF06244"/>
    </source>
</evidence>
<dbReference type="EMBL" id="JAEPQZ010000007">
    <property type="protein sequence ID" value="KAG2178740.1"/>
    <property type="molecule type" value="Genomic_DNA"/>
</dbReference>
<comment type="caution">
    <text evidence="6">The sequence shown here is derived from an EMBL/GenBank/DDBJ whole genome shotgun (WGS) entry which is preliminary data.</text>
</comment>
<feature type="region of interest" description="Disordered" evidence="3">
    <location>
        <begin position="206"/>
        <end position="229"/>
    </location>
</feature>
<dbReference type="InterPro" id="IPR010422">
    <property type="entry name" value="Ccdc124/Oxs1"/>
</dbReference>
<feature type="compositionally biased region" description="Basic and acidic residues" evidence="3">
    <location>
        <begin position="16"/>
        <end position="40"/>
    </location>
</feature>
<organism evidence="6 7">
    <name type="scientific">Mortierella isabellina</name>
    <name type="common">Filamentous fungus</name>
    <name type="synonym">Umbelopsis isabellina</name>
    <dbReference type="NCBI Taxonomy" id="91625"/>
    <lineage>
        <taxon>Eukaryota</taxon>
        <taxon>Fungi</taxon>
        <taxon>Fungi incertae sedis</taxon>
        <taxon>Mucoromycota</taxon>
        <taxon>Mucoromycotina</taxon>
        <taxon>Umbelopsidomycetes</taxon>
        <taxon>Umbelopsidales</taxon>
        <taxon>Umbelopsidaceae</taxon>
        <taxon>Umbelopsis</taxon>
    </lineage>
</organism>
<evidence type="ECO:0000256" key="3">
    <source>
        <dbReference type="SAM" id="MobiDB-lite"/>
    </source>
</evidence>
<evidence type="ECO:0008006" key="8">
    <source>
        <dbReference type="Google" id="ProtNLM"/>
    </source>
</evidence>
<feature type="domain" description="Coiled-coil" evidence="4">
    <location>
        <begin position="115"/>
        <end position="199"/>
    </location>
</feature>
<dbReference type="InterPro" id="IPR054414">
    <property type="entry name" value="Ccdc124/Oxs1_C"/>
</dbReference>
<dbReference type="GO" id="GO:0005634">
    <property type="term" value="C:nucleus"/>
    <property type="evidence" value="ECO:0007669"/>
    <property type="project" value="TreeGrafter"/>
</dbReference>
<proteinExistence type="inferred from homology"/>
<dbReference type="Pfam" id="PF06244">
    <property type="entry name" value="Ccdc124"/>
    <property type="match status" value="1"/>
</dbReference>
<name>A0A8H7PS31_MORIS</name>
<feature type="region of interest" description="Disordered" evidence="3">
    <location>
        <begin position="1"/>
        <end position="110"/>
    </location>
</feature>
<dbReference type="Proteomes" id="UP000654370">
    <property type="component" value="Unassembled WGS sequence"/>
</dbReference>
<sequence length="229" mass="24922">MPKKQGGVNTKVAAANERKAAAQADKDKKKAQVSEEHEAAEWSSGSKGKSKKDQDAEKKAAVAAKKAEAAKQLAEEEKELAKTKPAKPLKGEEKKAAKKSSAVNKDSQARRVIPEFSASNLDDALDLLAIDGPGAGAVGGAKNKEVEKHPERRFKAALAAYTEREMPRIKAENPGLRKTQMEQIIYKDFQKSPENPFNQANILSYNATQDDVAESKSQRRKVVEDRLGA</sequence>
<evidence type="ECO:0000313" key="7">
    <source>
        <dbReference type="Proteomes" id="UP000654370"/>
    </source>
</evidence>
<evidence type="ECO:0000256" key="2">
    <source>
        <dbReference type="ARBA" id="ARBA00023054"/>
    </source>
</evidence>
<feature type="compositionally biased region" description="Basic and acidic residues" evidence="3">
    <location>
        <begin position="51"/>
        <end position="82"/>
    </location>
</feature>
<keyword evidence="7" id="KW-1185">Reference proteome</keyword>
<dbReference type="GO" id="GO:0006366">
    <property type="term" value="P:transcription by RNA polymerase II"/>
    <property type="evidence" value="ECO:0007669"/>
    <property type="project" value="TreeGrafter"/>
</dbReference>
<feature type="domain" description="LSO1/LSO2" evidence="5">
    <location>
        <begin position="10"/>
        <end position="77"/>
    </location>
</feature>